<reference evidence="3 4" key="1">
    <citation type="submission" date="2024-04" db="EMBL/GenBank/DDBJ databases">
        <title>Tritrichomonas musculus Genome.</title>
        <authorList>
            <person name="Alves-Ferreira E."/>
            <person name="Grigg M."/>
            <person name="Lorenzi H."/>
            <person name="Galac M."/>
        </authorList>
    </citation>
    <scope>NUCLEOTIDE SEQUENCE [LARGE SCALE GENOMIC DNA]</scope>
    <source>
        <strain evidence="3 4">EAF2021</strain>
    </source>
</reference>
<feature type="transmembrane region" description="Helical" evidence="1">
    <location>
        <begin position="103"/>
        <end position="122"/>
    </location>
</feature>
<proteinExistence type="predicted"/>
<keyword evidence="1" id="KW-0812">Transmembrane</keyword>
<comment type="caution">
    <text evidence="3">The sequence shown here is derived from an EMBL/GenBank/DDBJ whole genome shotgun (WGS) entry which is preliminary data.</text>
</comment>
<dbReference type="Proteomes" id="UP001470230">
    <property type="component" value="Unassembled WGS sequence"/>
</dbReference>
<feature type="transmembrane region" description="Helical" evidence="1">
    <location>
        <begin position="77"/>
        <end position="96"/>
    </location>
</feature>
<feature type="transmembrane region" description="Helical" evidence="1">
    <location>
        <begin position="44"/>
        <end position="65"/>
    </location>
</feature>
<evidence type="ECO:0000313" key="3">
    <source>
        <dbReference type="EMBL" id="KAK8842423.1"/>
    </source>
</evidence>
<keyword evidence="4" id="KW-1185">Reference proteome</keyword>
<feature type="domain" description="Acyltransferase 3" evidence="2">
    <location>
        <begin position="13"/>
        <end position="212"/>
    </location>
</feature>
<evidence type="ECO:0000313" key="4">
    <source>
        <dbReference type="Proteomes" id="UP001470230"/>
    </source>
</evidence>
<accession>A0ABR2H874</accession>
<evidence type="ECO:0000259" key="2">
    <source>
        <dbReference type="Pfam" id="PF01757"/>
    </source>
</evidence>
<dbReference type="EMBL" id="JAPFFF010000038">
    <property type="protein sequence ID" value="KAK8842423.1"/>
    <property type="molecule type" value="Genomic_DNA"/>
</dbReference>
<feature type="transmembrane region" description="Helical" evidence="1">
    <location>
        <begin position="128"/>
        <end position="150"/>
    </location>
</feature>
<feature type="transmembrane region" description="Helical" evidence="1">
    <location>
        <begin position="162"/>
        <end position="186"/>
    </location>
</feature>
<sequence length="240" mass="27722">MIVVWNNSYLQAYNIPEWYISTMLLCMLILVPISLLLRKKMSLFFVTLIPFSFMCIVYIIVGFCTKWKVPDNFFFDARGWLELCSGMFAFCFSNYIKNFNSSVWLKIIEIFCYNAPIVLGFAPISNKYVNFILASTALFVFVGLSITFAGKGVVIKNEKLNAFFGYLGVISLPIYLFHAAVIFYLMSLGNKFNIWAIYLIFISITILVSVIYKLIYDLIIMIINKIKNRKKENVPYQSLA</sequence>
<gene>
    <name evidence="3" type="ORF">M9Y10_026006</name>
</gene>
<feature type="transmembrane region" description="Helical" evidence="1">
    <location>
        <begin position="192"/>
        <end position="215"/>
    </location>
</feature>
<dbReference type="Pfam" id="PF01757">
    <property type="entry name" value="Acyl_transf_3"/>
    <property type="match status" value="1"/>
</dbReference>
<name>A0ABR2H874_9EUKA</name>
<dbReference type="InterPro" id="IPR002656">
    <property type="entry name" value="Acyl_transf_3_dom"/>
</dbReference>
<evidence type="ECO:0000256" key="1">
    <source>
        <dbReference type="SAM" id="Phobius"/>
    </source>
</evidence>
<organism evidence="3 4">
    <name type="scientific">Tritrichomonas musculus</name>
    <dbReference type="NCBI Taxonomy" id="1915356"/>
    <lineage>
        <taxon>Eukaryota</taxon>
        <taxon>Metamonada</taxon>
        <taxon>Parabasalia</taxon>
        <taxon>Tritrichomonadida</taxon>
        <taxon>Tritrichomonadidae</taxon>
        <taxon>Tritrichomonas</taxon>
    </lineage>
</organism>
<feature type="transmembrane region" description="Helical" evidence="1">
    <location>
        <begin position="18"/>
        <end position="37"/>
    </location>
</feature>
<keyword evidence="1" id="KW-0472">Membrane</keyword>
<protein>
    <recommendedName>
        <fullName evidence="2">Acyltransferase 3 domain-containing protein</fullName>
    </recommendedName>
</protein>
<keyword evidence="1" id="KW-1133">Transmembrane helix</keyword>